<feature type="region of interest" description="Disordered" evidence="1">
    <location>
        <begin position="69"/>
        <end position="110"/>
    </location>
</feature>
<dbReference type="OrthoDB" id="5371646at2759"/>
<feature type="region of interest" description="Disordered" evidence="1">
    <location>
        <begin position="125"/>
        <end position="145"/>
    </location>
</feature>
<organism evidence="2 3">
    <name type="scientific">Clathrospora elynae</name>
    <dbReference type="NCBI Taxonomy" id="706981"/>
    <lineage>
        <taxon>Eukaryota</taxon>
        <taxon>Fungi</taxon>
        <taxon>Dikarya</taxon>
        <taxon>Ascomycota</taxon>
        <taxon>Pezizomycotina</taxon>
        <taxon>Dothideomycetes</taxon>
        <taxon>Pleosporomycetidae</taxon>
        <taxon>Pleosporales</taxon>
        <taxon>Diademaceae</taxon>
        <taxon>Clathrospora</taxon>
    </lineage>
</organism>
<proteinExistence type="predicted"/>
<name>A0A6A5T125_9PLEO</name>
<accession>A0A6A5T125</accession>
<dbReference type="EMBL" id="ML976008">
    <property type="protein sequence ID" value="KAF1945694.1"/>
    <property type="molecule type" value="Genomic_DNA"/>
</dbReference>
<keyword evidence="3" id="KW-1185">Reference proteome</keyword>
<feature type="compositionally biased region" description="Acidic residues" evidence="1">
    <location>
        <begin position="135"/>
        <end position="145"/>
    </location>
</feature>
<dbReference type="Proteomes" id="UP000800038">
    <property type="component" value="Unassembled WGS sequence"/>
</dbReference>
<reference evidence="2" key="1">
    <citation type="journal article" date="2020" name="Stud. Mycol.">
        <title>101 Dothideomycetes genomes: a test case for predicting lifestyles and emergence of pathogens.</title>
        <authorList>
            <person name="Haridas S."/>
            <person name="Albert R."/>
            <person name="Binder M."/>
            <person name="Bloem J."/>
            <person name="Labutti K."/>
            <person name="Salamov A."/>
            <person name="Andreopoulos B."/>
            <person name="Baker S."/>
            <person name="Barry K."/>
            <person name="Bills G."/>
            <person name="Bluhm B."/>
            <person name="Cannon C."/>
            <person name="Castanera R."/>
            <person name="Culley D."/>
            <person name="Daum C."/>
            <person name="Ezra D."/>
            <person name="Gonzalez J."/>
            <person name="Henrissat B."/>
            <person name="Kuo A."/>
            <person name="Liang C."/>
            <person name="Lipzen A."/>
            <person name="Lutzoni F."/>
            <person name="Magnuson J."/>
            <person name="Mondo S."/>
            <person name="Nolan M."/>
            <person name="Ohm R."/>
            <person name="Pangilinan J."/>
            <person name="Park H.-J."/>
            <person name="Ramirez L."/>
            <person name="Alfaro M."/>
            <person name="Sun H."/>
            <person name="Tritt A."/>
            <person name="Yoshinaga Y."/>
            <person name="Zwiers L.-H."/>
            <person name="Turgeon B."/>
            <person name="Goodwin S."/>
            <person name="Spatafora J."/>
            <person name="Crous P."/>
            <person name="Grigoriev I."/>
        </authorList>
    </citation>
    <scope>NUCLEOTIDE SEQUENCE</scope>
    <source>
        <strain evidence="2">CBS 161.51</strain>
    </source>
</reference>
<dbReference type="AlphaFoldDB" id="A0A6A5T125"/>
<evidence type="ECO:0000256" key="1">
    <source>
        <dbReference type="SAM" id="MobiDB-lite"/>
    </source>
</evidence>
<sequence length="145" mass="16165">MSNNEGTKTVKRWTNRQRLAYFFNLVDFSNVKLDYTNAPRPNGKSVGACQTMVHRLKGTLKADFEVLRGGQPAEEDSTPKKAVAIPHKRKANGDVDDEGEATPTKRGRKKSAEIVEFAEFDAEDEKLLSIKPEPSDEELDTDAVI</sequence>
<gene>
    <name evidence="2" type="ORF">EJ02DRAFT_431479</name>
</gene>
<evidence type="ECO:0000313" key="2">
    <source>
        <dbReference type="EMBL" id="KAF1945694.1"/>
    </source>
</evidence>
<protein>
    <submittedName>
        <fullName evidence="2">Uncharacterized protein</fullName>
    </submittedName>
</protein>
<evidence type="ECO:0000313" key="3">
    <source>
        <dbReference type="Proteomes" id="UP000800038"/>
    </source>
</evidence>